<evidence type="ECO:0000256" key="6">
    <source>
        <dbReference type="SAM" id="Phobius"/>
    </source>
</evidence>
<evidence type="ECO:0008006" key="9">
    <source>
        <dbReference type="Google" id="ProtNLM"/>
    </source>
</evidence>
<dbReference type="Proteomes" id="UP000799441">
    <property type="component" value="Unassembled WGS sequence"/>
</dbReference>
<dbReference type="EMBL" id="MU003860">
    <property type="protein sequence ID" value="KAF2716853.1"/>
    <property type="molecule type" value="Genomic_DNA"/>
</dbReference>
<accession>A0A9P4PXP2</accession>
<comment type="similarity">
    <text evidence="5">Belongs to the anthrone oxygenase family.</text>
</comment>
<keyword evidence="3 6" id="KW-1133">Transmembrane helix</keyword>
<dbReference type="InterPro" id="IPR013901">
    <property type="entry name" value="Anthrone_oxy"/>
</dbReference>
<keyword evidence="2 6" id="KW-0812">Transmembrane</keyword>
<keyword evidence="4 6" id="KW-0472">Membrane</keyword>
<dbReference type="PANTHER" id="PTHR35042:SF1">
    <property type="entry name" value="DUF1772-DOMAIN-CONTAINING PROTEIN"/>
    <property type="match status" value="1"/>
</dbReference>
<name>A0A9P4PXP2_9PEZI</name>
<feature type="transmembrane region" description="Helical" evidence="6">
    <location>
        <begin position="203"/>
        <end position="221"/>
    </location>
</feature>
<feature type="transmembrane region" description="Helical" evidence="6">
    <location>
        <begin position="74"/>
        <end position="90"/>
    </location>
</feature>
<organism evidence="7 8">
    <name type="scientific">Polychaeton citri CBS 116435</name>
    <dbReference type="NCBI Taxonomy" id="1314669"/>
    <lineage>
        <taxon>Eukaryota</taxon>
        <taxon>Fungi</taxon>
        <taxon>Dikarya</taxon>
        <taxon>Ascomycota</taxon>
        <taxon>Pezizomycotina</taxon>
        <taxon>Dothideomycetes</taxon>
        <taxon>Dothideomycetidae</taxon>
        <taxon>Capnodiales</taxon>
        <taxon>Capnodiaceae</taxon>
        <taxon>Polychaeton</taxon>
    </lineage>
</organism>
<evidence type="ECO:0000256" key="4">
    <source>
        <dbReference type="ARBA" id="ARBA00023136"/>
    </source>
</evidence>
<evidence type="ECO:0000256" key="1">
    <source>
        <dbReference type="ARBA" id="ARBA00004141"/>
    </source>
</evidence>
<keyword evidence="8" id="KW-1185">Reference proteome</keyword>
<dbReference type="PANTHER" id="PTHR35042">
    <property type="entry name" value="ANTHRONE OXYGENASE ENCC"/>
    <property type="match status" value="1"/>
</dbReference>
<evidence type="ECO:0000256" key="2">
    <source>
        <dbReference type="ARBA" id="ARBA00022692"/>
    </source>
</evidence>
<dbReference type="GO" id="GO:0016020">
    <property type="term" value="C:membrane"/>
    <property type="evidence" value="ECO:0007669"/>
    <property type="project" value="UniProtKB-SubCell"/>
</dbReference>
<evidence type="ECO:0000256" key="5">
    <source>
        <dbReference type="ARBA" id="ARBA00034313"/>
    </source>
</evidence>
<comment type="subcellular location">
    <subcellularLocation>
        <location evidence="1">Membrane</location>
        <topology evidence="1">Multi-pass membrane protein</topology>
    </subcellularLocation>
</comment>
<proteinExistence type="inferred from homology"/>
<dbReference type="Pfam" id="PF08592">
    <property type="entry name" value="Anthrone_oxy"/>
    <property type="match status" value="1"/>
</dbReference>
<evidence type="ECO:0000256" key="3">
    <source>
        <dbReference type="ARBA" id="ARBA00022989"/>
    </source>
</evidence>
<evidence type="ECO:0000313" key="7">
    <source>
        <dbReference type="EMBL" id="KAF2716853.1"/>
    </source>
</evidence>
<evidence type="ECO:0000313" key="8">
    <source>
        <dbReference type="Proteomes" id="UP000799441"/>
    </source>
</evidence>
<comment type="caution">
    <text evidence="7">The sequence shown here is derived from an EMBL/GenBank/DDBJ whole genome shotgun (WGS) entry which is preliminary data.</text>
</comment>
<dbReference type="AlphaFoldDB" id="A0A9P4PXP2"/>
<dbReference type="OrthoDB" id="3944561at2759"/>
<feature type="transmembrane region" description="Helical" evidence="6">
    <location>
        <begin position="102"/>
        <end position="121"/>
    </location>
</feature>
<protein>
    <recommendedName>
        <fullName evidence="9">DUF1772-domain-containing protein</fullName>
    </recommendedName>
</protein>
<sequence>MSNTPGYVPALKGLAISASFLTAGSLITTSQAVLPGILHALDISTTSSPATPAKAAAQQFAIVYKAAKATQPPTEILTIIVYSFLAWYYRTKTNDTTGSWKLYAAAAGAMFSVIPYTISLMEGISFKLVTLANSRTSQTERPALTKQKSNPSLLVVPPGDKAPAGAMTPAEEFEPYEDAPFSEDDYERMKVTKMLRQFKSRNSVRSVLVLLSGVFGTWAALSE</sequence>
<reference evidence="7" key="1">
    <citation type="journal article" date="2020" name="Stud. Mycol.">
        <title>101 Dothideomycetes genomes: a test case for predicting lifestyles and emergence of pathogens.</title>
        <authorList>
            <person name="Haridas S."/>
            <person name="Albert R."/>
            <person name="Binder M."/>
            <person name="Bloem J."/>
            <person name="Labutti K."/>
            <person name="Salamov A."/>
            <person name="Andreopoulos B."/>
            <person name="Baker S."/>
            <person name="Barry K."/>
            <person name="Bills G."/>
            <person name="Bluhm B."/>
            <person name="Cannon C."/>
            <person name="Castanera R."/>
            <person name="Culley D."/>
            <person name="Daum C."/>
            <person name="Ezra D."/>
            <person name="Gonzalez J."/>
            <person name="Henrissat B."/>
            <person name="Kuo A."/>
            <person name="Liang C."/>
            <person name="Lipzen A."/>
            <person name="Lutzoni F."/>
            <person name="Magnuson J."/>
            <person name="Mondo S."/>
            <person name="Nolan M."/>
            <person name="Ohm R."/>
            <person name="Pangilinan J."/>
            <person name="Park H.-J."/>
            <person name="Ramirez L."/>
            <person name="Alfaro M."/>
            <person name="Sun H."/>
            <person name="Tritt A."/>
            <person name="Yoshinaga Y."/>
            <person name="Zwiers L.-H."/>
            <person name="Turgeon B."/>
            <person name="Goodwin S."/>
            <person name="Spatafora J."/>
            <person name="Crous P."/>
            <person name="Grigoriev I."/>
        </authorList>
    </citation>
    <scope>NUCLEOTIDE SEQUENCE</scope>
    <source>
        <strain evidence="7">CBS 116435</strain>
    </source>
</reference>
<gene>
    <name evidence="7" type="ORF">K431DRAFT_289077</name>
</gene>